<dbReference type="AlphaFoldDB" id="A0A4R1B771"/>
<name>A0A4R1B771_9BACT</name>
<feature type="transmembrane region" description="Helical" evidence="1">
    <location>
        <begin position="384"/>
        <end position="401"/>
    </location>
</feature>
<gene>
    <name evidence="2" type="ORF">EPD60_15775</name>
</gene>
<feature type="transmembrane region" description="Helical" evidence="1">
    <location>
        <begin position="201"/>
        <end position="218"/>
    </location>
</feature>
<feature type="transmembrane region" description="Helical" evidence="1">
    <location>
        <begin position="82"/>
        <end position="104"/>
    </location>
</feature>
<feature type="transmembrane region" description="Helical" evidence="1">
    <location>
        <begin position="12"/>
        <end position="34"/>
    </location>
</feature>
<keyword evidence="1" id="KW-1133">Transmembrane helix</keyword>
<feature type="transmembrane region" description="Helical" evidence="1">
    <location>
        <begin position="136"/>
        <end position="153"/>
    </location>
</feature>
<feature type="transmembrane region" description="Helical" evidence="1">
    <location>
        <begin position="327"/>
        <end position="350"/>
    </location>
</feature>
<accession>A0A4R1B771</accession>
<comment type="caution">
    <text evidence="2">The sequence shown here is derived from an EMBL/GenBank/DDBJ whole genome shotgun (WGS) entry which is preliminary data.</text>
</comment>
<evidence type="ECO:0000313" key="2">
    <source>
        <dbReference type="EMBL" id="TCJ12015.1"/>
    </source>
</evidence>
<evidence type="ECO:0000313" key="3">
    <source>
        <dbReference type="Proteomes" id="UP000295334"/>
    </source>
</evidence>
<feature type="transmembrane region" description="Helical" evidence="1">
    <location>
        <begin position="165"/>
        <end position="189"/>
    </location>
</feature>
<keyword evidence="1" id="KW-0812">Transmembrane</keyword>
<evidence type="ECO:0008006" key="4">
    <source>
        <dbReference type="Google" id="ProtNLM"/>
    </source>
</evidence>
<organism evidence="2 3">
    <name type="scientific">Flaviaesturariibacter flavus</name>
    <dbReference type="NCBI Taxonomy" id="2502780"/>
    <lineage>
        <taxon>Bacteria</taxon>
        <taxon>Pseudomonadati</taxon>
        <taxon>Bacteroidota</taxon>
        <taxon>Chitinophagia</taxon>
        <taxon>Chitinophagales</taxon>
        <taxon>Chitinophagaceae</taxon>
        <taxon>Flaviaestuariibacter</taxon>
    </lineage>
</organism>
<feature type="transmembrane region" description="Helical" evidence="1">
    <location>
        <begin position="111"/>
        <end position="130"/>
    </location>
</feature>
<evidence type="ECO:0000256" key="1">
    <source>
        <dbReference type="SAM" id="Phobius"/>
    </source>
</evidence>
<keyword evidence="1" id="KW-0472">Membrane</keyword>
<dbReference type="RefSeq" id="WP_131450492.1">
    <property type="nucleotide sequence ID" value="NZ_SJZI01000052.1"/>
</dbReference>
<sequence length="532" mass="60765">MLSKRSDKFRQLLFCFCVTLAYVLLFQVAFHPVYGTVEDAFILYQLSGGFGSPPTELVHYNHILHPIFSLPLKFLFVLTANINWYSLFLVAGHLAAGTILSFCLVRANAPLRGVLFFTFFFWVYEARFLLSPNFTNTALVLGMAGVLLLFTGAPPTGRSIRAGAVTYVAASLVRIHVILPLLPLAAPFWLLRRGWQPRLRVAAWTGGALLTILLLHVVHRQYYEARIPGWKEEEAYRQVAYRFYNHRNLAKPAPGDSGYLESRLINYGPLLDTAVLSTQKLEALYQRGTRPGFAVDPGSETFRWFMINNRLFFLSLLAAPLFIRRRAVLLAFAGSVLIAVALWAVLVYLFAKVPDYLLFTLLGFPVLLALASNEPAPEAGRRRWLLALPLFLAAWGARLLLQYDRANLQQRTAFRQAHALLAKHPHLLFFTSMEYYPLYGYPVWEPPARYPMHNIIGSEHFLHRISAPVLHRFGLESVRDFPRHANACLIGWNEQDMLHYFQLFYREPLGLRALPWHQGRLRPYQVRVIQGP</sequence>
<dbReference type="OrthoDB" id="660974at2"/>
<protein>
    <recommendedName>
        <fullName evidence="4">Glycosyltransferase RgtA/B/C/D-like domain-containing protein</fullName>
    </recommendedName>
</protein>
<reference evidence="2 3" key="1">
    <citation type="submission" date="2019-03" db="EMBL/GenBank/DDBJ databases">
        <authorList>
            <person name="Kim M.K.M."/>
        </authorList>
    </citation>
    <scope>NUCLEOTIDE SEQUENCE [LARGE SCALE GENOMIC DNA]</scope>
    <source>
        <strain evidence="2 3">17J68-12</strain>
    </source>
</reference>
<dbReference type="Proteomes" id="UP000295334">
    <property type="component" value="Unassembled WGS sequence"/>
</dbReference>
<keyword evidence="3" id="KW-1185">Reference proteome</keyword>
<proteinExistence type="predicted"/>
<dbReference type="EMBL" id="SJZI01000052">
    <property type="protein sequence ID" value="TCJ12015.1"/>
    <property type="molecule type" value="Genomic_DNA"/>
</dbReference>